<accession>A0A1S4ED84</accession>
<protein>
    <submittedName>
        <fullName evidence="3">Uncharacterized protein LOC103510411 isoform X1</fullName>
    </submittedName>
    <submittedName>
        <fullName evidence="4">Uncharacterized protein LOC103510411 isoform X2</fullName>
    </submittedName>
</protein>
<dbReference type="Proteomes" id="UP000079169">
    <property type="component" value="Unplaced"/>
</dbReference>
<dbReference type="GeneID" id="103510411"/>
<evidence type="ECO:0000313" key="3">
    <source>
        <dbReference type="RefSeq" id="XP_017300049.1"/>
    </source>
</evidence>
<dbReference type="AlphaFoldDB" id="A0A1S4ED84"/>
<keyword evidence="2" id="KW-1185">Reference proteome</keyword>
<dbReference type="RefSeq" id="XP_017300049.1">
    <property type="nucleotide sequence ID" value="XM_017444560.2"/>
</dbReference>
<dbReference type="KEGG" id="dci:103510411"/>
<evidence type="ECO:0000256" key="1">
    <source>
        <dbReference type="SAM" id="MobiDB-lite"/>
    </source>
</evidence>
<evidence type="ECO:0000313" key="4">
    <source>
        <dbReference type="RefSeq" id="XP_017300050.1"/>
    </source>
</evidence>
<sequence length="271" mass="30973">MILVFFIKACKKVMSNLDLFPDKVVMKISIVFMLSCIAITTTSASPLFNNWQESADLNSWSNPSSSFNKPNTVKENNDLNARCNVLNGIRKTRDIHDIHVFSRSKHKNIDKKILGHEERFHTLKQKVLSEDDLPIRPIGPIHTHIPKENELPIKPIPIQTHDPNENDLPIRPIPIQPHIPKEMMMIIDDDAETTTTEDPISRLDSVLKTIRKNQIGKSSTQDALEILQKVSKNIASRTKELRYNEPRHGEIHDITRKSRFPFPSAEGKNSI</sequence>
<name>A0A1S4ED84_DIACI</name>
<organism evidence="3">
    <name type="scientific">Diaphorina citri</name>
    <name type="common">Asian citrus psyllid</name>
    <dbReference type="NCBI Taxonomy" id="121845"/>
    <lineage>
        <taxon>Eukaryota</taxon>
        <taxon>Metazoa</taxon>
        <taxon>Ecdysozoa</taxon>
        <taxon>Arthropoda</taxon>
        <taxon>Hexapoda</taxon>
        <taxon>Insecta</taxon>
        <taxon>Pterygota</taxon>
        <taxon>Neoptera</taxon>
        <taxon>Paraneoptera</taxon>
        <taxon>Hemiptera</taxon>
        <taxon>Sternorrhyncha</taxon>
        <taxon>Psylloidea</taxon>
        <taxon>Psyllidae</taxon>
        <taxon>Diaphorininae</taxon>
        <taxon>Diaphorina</taxon>
    </lineage>
</organism>
<feature type="compositionally biased region" description="Basic and acidic residues" evidence="1">
    <location>
        <begin position="247"/>
        <end position="256"/>
    </location>
</feature>
<reference evidence="3 4" key="1">
    <citation type="submission" date="2023-09" db="UniProtKB">
        <authorList>
            <consortium name="RefSeq"/>
        </authorList>
    </citation>
    <scope>IDENTIFICATION</scope>
</reference>
<evidence type="ECO:0000313" key="2">
    <source>
        <dbReference type="Proteomes" id="UP000079169"/>
    </source>
</evidence>
<dbReference type="PaxDb" id="121845-A0A1S4ED84"/>
<dbReference type="RefSeq" id="XP_017300050.1">
    <property type="nucleotide sequence ID" value="XM_017444561.2"/>
</dbReference>
<gene>
    <name evidence="3 4" type="primary">LOC103510411</name>
</gene>
<feature type="region of interest" description="Disordered" evidence="1">
    <location>
        <begin position="247"/>
        <end position="271"/>
    </location>
</feature>
<proteinExistence type="predicted"/>